<dbReference type="InterPro" id="IPR041516">
    <property type="entry name" value="LACTB2_WH"/>
</dbReference>
<proteinExistence type="predicted"/>
<dbReference type="EMBL" id="CAFBMT010000004">
    <property type="protein sequence ID" value="CAB4923448.1"/>
    <property type="molecule type" value="Genomic_DNA"/>
</dbReference>
<dbReference type="EMBL" id="CAESGF010000004">
    <property type="protein sequence ID" value="CAB4363040.1"/>
    <property type="molecule type" value="Genomic_DNA"/>
</dbReference>
<gene>
    <name evidence="4" type="ORF">UFOPK2656_01437</name>
    <name evidence="5" type="ORF">UFOPK3099_00381</name>
    <name evidence="6" type="ORF">UFOPK3267_01937</name>
    <name evidence="7" type="ORF">UFOPK3651_01008</name>
    <name evidence="8" type="ORF">UFOPK3931_02951</name>
    <name evidence="3" type="ORF">UFOPK4189_00817</name>
</gene>
<reference evidence="3" key="1">
    <citation type="submission" date="2020-05" db="EMBL/GenBank/DDBJ databases">
        <authorList>
            <person name="Chiriac C."/>
            <person name="Salcher M."/>
            <person name="Ghai R."/>
            <person name="Kavagutti S V."/>
        </authorList>
    </citation>
    <scope>NUCLEOTIDE SEQUENCE</scope>
</reference>
<dbReference type="Pfam" id="PF17778">
    <property type="entry name" value="WHD_BLACT"/>
    <property type="match status" value="1"/>
</dbReference>
<dbReference type="CDD" id="cd16278">
    <property type="entry name" value="metallo-hydrolase-like_MBL-fold"/>
    <property type="match status" value="1"/>
</dbReference>
<evidence type="ECO:0000313" key="7">
    <source>
        <dbReference type="EMBL" id="CAB4923448.1"/>
    </source>
</evidence>
<dbReference type="Gene3D" id="3.60.15.10">
    <property type="entry name" value="Ribonuclease Z/Hydroxyacylglutathione hydrolase-like"/>
    <property type="match status" value="1"/>
</dbReference>
<dbReference type="AlphaFoldDB" id="A0A6J6A5R3"/>
<evidence type="ECO:0000313" key="3">
    <source>
        <dbReference type="EMBL" id="CAB4363040.1"/>
    </source>
</evidence>
<dbReference type="PANTHER" id="PTHR23131">
    <property type="entry name" value="ENDORIBONUCLEASE LACTB2"/>
    <property type="match status" value="1"/>
</dbReference>
<dbReference type="EMBL" id="CAFBIY010000115">
    <property type="protein sequence ID" value="CAB4852185.1"/>
    <property type="molecule type" value="Genomic_DNA"/>
</dbReference>
<accession>A0A6J6A5R3</accession>
<protein>
    <submittedName>
        <fullName evidence="3">Unannotated protein</fullName>
    </submittedName>
</protein>
<dbReference type="PANTHER" id="PTHR23131:SF0">
    <property type="entry name" value="ENDORIBONUCLEASE LACTB2"/>
    <property type="match status" value="1"/>
</dbReference>
<evidence type="ECO:0000313" key="6">
    <source>
        <dbReference type="EMBL" id="CAB4852185.1"/>
    </source>
</evidence>
<evidence type="ECO:0000313" key="4">
    <source>
        <dbReference type="EMBL" id="CAB4722183.1"/>
    </source>
</evidence>
<dbReference type="Gene3D" id="1.10.10.10">
    <property type="entry name" value="Winged helix-like DNA-binding domain superfamily/Winged helix DNA-binding domain"/>
    <property type="match status" value="1"/>
</dbReference>
<organism evidence="3">
    <name type="scientific">freshwater metagenome</name>
    <dbReference type="NCBI Taxonomy" id="449393"/>
    <lineage>
        <taxon>unclassified sequences</taxon>
        <taxon>metagenomes</taxon>
        <taxon>ecological metagenomes</taxon>
    </lineage>
</organism>
<dbReference type="SUPFAM" id="SSF56281">
    <property type="entry name" value="Metallo-hydrolase/oxidoreductase"/>
    <property type="match status" value="1"/>
</dbReference>
<feature type="region of interest" description="Disordered" evidence="1">
    <location>
        <begin position="115"/>
        <end position="138"/>
    </location>
</feature>
<feature type="domain" description="Metallo-beta-lactamase" evidence="2">
    <location>
        <begin position="38"/>
        <end position="229"/>
    </location>
</feature>
<evidence type="ECO:0000256" key="1">
    <source>
        <dbReference type="SAM" id="MobiDB-lite"/>
    </source>
</evidence>
<dbReference type="Pfam" id="PF00753">
    <property type="entry name" value="Lactamase_B"/>
    <property type="match status" value="1"/>
</dbReference>
<dbReference type="EMBL" id="CAFAAV010000017">
    <property type="protein sequence ID" value="CAB4805352.1"/>
    <property type="molecule type" value="Genomic_DNA"/>
</dbReference>
<feature type="compositionally biased region" description="Acidic residues" evidence="1">
    <location>
        <begin position="115"/>
        <end position="130"/>
    </location>
</feature>
<dbReference type="EMBL" id="CAFBOL010000121">
    <property type="protein sequence ID" value="CAB5013696.1"/>
    <property type="molecule type" value="Genomic_DNA"/>
</dbReference>
<evidence type="ECO:0000313" key="5">
    <source>
        <dbReference type="EMBL" id="CAB4805352.1"/>
    </source>
</evidence>
<name>A0A6J6A5R3_9ZZZZ</name>
<dbReference type="InterPro" id="IPR036388">
    <property type="entry name" value="WH-like_DNA-bd_sf"/>
</dbReference>
<dbReference type="SMART" id="SM00849">
    <property type="entry name" value="Lactamase_B"/>
    <property type="match status" value="1"/>
</dbReference>
<dbReference type="InterPro" id="IPR050662">
    <property type="entry name" value="Sec-metab_biosynth-thioest"/>
</dbReference>
<evidence type="ECO:0000313" key="8">
    <source>
        <dbReference type="EMBL" id="CAB5013696.1"/>
    </source>
</evidence>
<dbReference type="InterPro" id="IPR001279">
    <property type="entry name" value="Metallo-B-lactamas"/>
</dbReference>
<sequence length="317" mass="34686">MSIPYITLAEPHYGHAVEVAPLIRRVVAKNPSKFTALGTGTYLIGRGEVAVVDPGPALNSHREALLAALEGETVTAILVTHCHSDHSPLADWLHERTGAPRVCFGPHAVDANWVDDDDAPFEKDDDEALSEEEHEHEGHDLAFEPDLRVFDGDLAAMGDGWTIRALHTPGHTSNHTCYYLEEQRALFTGDHIMGWSTSVITPPDGNMRDYFTSLNKVKALDPAVLWPTHGAPVTEVQPFVDAFIAHRLAREANVLAAVRAGETFIPDIVRLLYVGVNEKLYRAAGRSVLAHLMKLVDDGLVTFEGTQPGVKTAYLPI</sequence>
<dbReference type="EMBL" id="CAEZYF010000007">
    <property type="protein sequence ID" value="CAB4722183.1"/>
    <property type="molecule type" value="Genomic_DNA"/>
</dbReference>
<dbReference type="InterPro" id="IPR036866">
    <property type="entry name" value="RibonucZ/Hydroxyglut_hydro"/>
</dbReference>
<evidence type="ECO:0000259" key="2">
    <source>
        <dbReference type="SMART" id="SM00849"/>
    </source>
</evidence>